<comment type="similarity">
    <text evidence="6">Belongs to the EzrA family.</text>
</comment>
<evidence type="ECO:0000256" key="1">
    <source>
        <dbReference type="ARBA" id="ARBA00022692"/>
    </source>
</evidence>
<dbReference type="eggNOG" id="COG4477">
    <property type="taxonomic scope" value="Bacteria"/>
</dbReference>
<evidence type="ECO:0000313" key="9">
    <source>
        <dbReference type="Proteomes" id="UP000051931"/>
    </source>
</evidence>
<dbReference type="PATRIC" id="fig|1122152.4.peg.707"/>
<evidence type="ECO:0000256" key="5">
    <source>
        <dbReference type="ARBA" id="ARBA00023210"/>
    </source>
</evidence>
<evidence type="ECO:0000313" key="8">
    <source>
        <dbReference type="EMBL" id="KRL63453.1"/>
    </source>
</evidence>
<sequence>MTSTESLLFIIIVVLLIAIIGGMLFMKHRYTQLLLLIDDDLTELEDAGIEADIERLKKMDLAGESLKTFNSWKKVFDKASSERIPKMHEKMEQASELANKYDLLKARKLVKELDLELDDISSDLGKTKEIFKQLLESNRANQVQYDALIKTYHNMRKEVLAGSYDYGRAIDKIEDELSNLEQSFQSAKNLSAQGDYVEGKRVLEIINTKQTSLKDKLPKAKNVQKTLKEVFPEQLDELTSSYKNMRKEKFAIKEIDFLAEIKSIRDECESCNDFLADLKVADAETKTKEIASEIDKLYDLLTKEYKARPFIKDNQDKVLRLLSHVENNSNQLILKLEHIDQSYELNHGELDEAKKLLKEVNQMENNYDQDVQDLADGNGVYSEIKANWLKMLARINEIEAREKEIVDNVEGLYEAETIANDSLSNFKQDVALVYKRLQRRNLPGKPDSFVQMYTLVVNEIAHTSQELNQVRINMEKISEEMIQISDDVERLKKEADQIINFANLVELTMQYSNKFANNPQIQKARRMTMDLYQKSYNYKDALDTIATAVERVEPGSYQRLENSYYSDLERK</sequence>
<evidence type="ECO:0000256" key="3">
    <source>
        <dbReference type="ARBA" id="ARBA00023054"/>
    </source>
</evidence>
<protein>
    <recommendedName>
        <fullName evidence="6">Septation ring formation regulator EzrA</fullName>
    </recommendedName>
</protein>
<evidence type="ECO:0000256" key="4">
    <source>
        <dbReference type="ARBA" id="ARBA00023136"/>
    </source>
</evidence>
<keyword evidence="3 6" id="KW-0175">Coiled coil</keyword>
<dbReference type="GO" id="GO:0005886">
    <property type="term" value="C:plasma membrane"/>
    <property type="evidence" value="ECO:0007669"/>
    <property type="project" value="UniProtKB-SubCell"/>
</dbReference>
<dbReference type="GO" id="GO:0005940">
    <property type="term" value="C:septin ring"/>
    <property type="evidence" value="ECO:0007669"/>
    <property type="project" value="InterPro"/>
</dbReference>
<comment type="caution">
    <text evidence="8">The sequence shown here is derived from an EMBL/GenBank/DDBJ whole genome shotgun (WGS) entry which is preliminary data.</text>
</comment>
<dbReference type="OrthoDB" id="1654473at2"/>
<accession>A0A0R1S2U4</accession>
<gene>
    <name evidence="6" type="primary">ezrA</name>
    <name evidence="8" type="ORF">FC23_GL000694</name>
</gene>
<keyword evidence="6" id="KW-1003">Cell membrane</keyword>
<feature type="coiled-coil region" evidence="6">
    <location>
        <begin position="346"/>
        <end position="373"/>
    </location>
</feature>
<dbReference type="EMBL" id="AZFB01000003">
    <property type="protein sequence ID" value="KRL63453.1"/>
    <property type="molecule type" value="Genomic_DNA"/>
</dbReference>
<keyword evidence="6" id="KW-0131">Cell cycle</keyword>
<dbReference type="GO" id="GO:0000917">
    <property type="term" value="P:division septum assembly"/>
    <property type="evidence" value="ECO:0007669"/>
    <property type="project" value="UniProtKB-KW"/>
</dbReference>
<keyword evidence="9" id="KW-1185">Reference proteome</keyword>
<comment type="subcellular location">
    <subcellularLocation>
        <location evidence="6">Cell membrane</location>
        <topology evidence="6">Single-pass membrane protein</topology>
    </subcellularLocation>
    <text evidence="6">Colocalized with FtsZ to the nascent septal site.</text>
</comment>
<name>A0A0R1S2U4_9LACO</name>
<keyword evidence="1 6" id="KW-0812">Transmembrane</keyword>
<dbReference type="GO" id="GO:0000921">
    <property type="term" value="P:septin ring assembly"/>
    <property type="evidence" value="ECO:0007669"/>
    <property type="project" value="InterPro"/>
</dbReference>
<dbReference type="Proteomes" id="UP000051931">
    <property type="component" value="Unassembled WGS sequence"/>
</dbReference>
<comment type="function">
    <text evidence="6">Negative regulator of FtsZ ring formation; modulates the frequency and position of FtsZ ring formation. Inhibits FtsZ ring formation at polar sites. Interacts either with FtsZ or with one of its binding partners to promote depolymerization.</text>
</comment>
<dbReference type="AlphaFoldDB" id="A0A0R1S2U4"/>
<dbReference type="STRING" id="1122152.GCA_000425905_00130"/>
<dbReference type="NCBIfam" id="NF003409">
    <property type="entry name" value="PRK04778.1-3"/>
    <property type="match status" value="1"/>
</dbReference>
<organism evidence="8 9">
    <name type="scientific">Lactobacillus psittaci DSM 15354</name>
    <dbReference type="NCBI Taxonomy" id="1122152"/>
    <lineage>
        <taxon>Bacteria</taxon>
        <taxon>Bacillati</taxon>
        <taxon>Bacillota</taxon>
        <taxon>Bacilli</taxon>
        <taxon>Lactobacillales</taxon>
        <taxon>Lactobacillaceae</taxon>
        <taxon>Lactobacillus</taxon>
    </lineage>
</organism>
<evidence type="ECO:0000256" key="6">
    <source>
        <dbReference type="HAMAP-Rule" id="MF_00728"/>
    </source>
</evidence>
<evidence type="ECO:0000256" key="2">
    <source>
        <dbReference type="ARBA" id="ARBA00022989"/>
    </source>
</evidence>
<keyword evidence="4 6" id="KW-0472">Membrane</keyword>
<dbReference type="HAMAP" id="MF_00728">
    <property type="entry name" value="EzrA"/>
    <property type="match status" value="1"/>
</dbReference>
<dbReference type="InterPro" id="IPR010379">
    <property type="entry name" value="EzrA"/>
</dbReference>
<dbReference type="Pfam" id="PF06160">
    <property type="entry name" value="EzrA"/>
    <property type="match status" value="1"/>
</dbReference>
<feature type="transmembrane region" description="Helical" evidence="7">
    <location>
        <begin position="6"/>
        <end position="26"/>
    </location>
</feature>
<keyword evidence="6" id="KW-0132">Cell division</keyword>
<dbReference type="RefSeq" id="WP_027825435.1">
    <property type="nucleotide sequence ID" value="NZ_AZFB01000003.1"/>
</dbReference>
<keyword evidence="2 6" id="KW-1133">Transmembrane helix</keyword>
<proteinExistence type="inferred from homology"/>
<reference evidence="8 9" key="1">
    <citation type="journal article" date="2015" name="Genome Announc.">
        <title>Expanding the biotechnology potential of lactobacilli through comparative genomics of 213 strains and associated genera.</title>
        <authorList>
            <person name="Sun Z."/>
            <person name="Harris H.M."/>
            <person name="McCann A."/>
            <person name="Guo C."/>
            <person name="Argimon S."/>
            <person name="Zhang W."/>
            <person name="Yang X."/>
            <person name="Jeffery I.B."/>
            <person name="Cooney J.C."/>
            <person name="Kagawa T.F."/>
            <person name="Liu W."/>
            <person name="Song Y."/>
            <person name="Salvetti E."/>
            <person name="Wrobel A."/>
            <person name="Rasinkangas P."/>
            <person name="Parkhill J."/>
            <person name="Rea M.C."/>
            <person name="O'Sullivan O."/>
            <person name="Ritari J."/>
            <person name="Douillard F.P."/>
            <person name="Paul Ross R."/>
            <person name="Yang R."/>
            <person name="Briner A.E."/>
            <person name="Felis G.E."/>
            <person name="de Vos W.M."/>
            <person name="Barrangou R."/>
            <person name="Klaenhammer T.R."/>
            <person name="Caufield P.W."/>
            <person name="Cui Y."/>
            <person name="Zhang H."/>
            <person name="O'Toole P.W."/>
        </authorList>
    </citation>
    <scope>NUCLEOTIDE SEQUENCE [LARGE SCALE GENOMIC DNA]</scope>
    <source>
        <strain evidence="8 9">DSM 15354</strain>
    </source>
</reference>
<feature type="topological domain" description="Extracellular" evidence="6">
    <location>
        <begin position="1"/>
        <end position="7"/>
    </location>
</feature>
<feature type="topological domain" description="Cytoplasmic" evidence="6">
    <location>
        <begin position="27"/>
        <end position="571"/>
    </location>
</feature>
<keyword evidence="5 6" id="KW-0717">Septation</keyword>
<evidence type="ECO:0000256" key="7">
    <source>
        <dbReference type="SAM" id="Phobius"/>
    </source>
</evidence>
<feature type="coiled-coil region" evidence="6">
    <location>
        <begin position="460"/>
        <end position="494"/>
    </location>
</feature>